<dbReference type="Gene3D" id="3.30.200.20">
    <property type="entry name" value="Phosphorylase Kinase, domain 1"/>
    <property type="match status" value="1"/>
</dbReference>
<dbReference type="InterPro" id="IPR017441">
    <property type="entry name" value="Protein_kinase_ATP_BS"/>
</dbReference>
<proteinExistence type="inferred from homology"/>
<evidence type="ECO:0000256" key="4">
    <source>
        <dbReference type="ARBA" id="ARBA00022741"/>
    </source>
</evidence>
<dbReference type="PANTHER" id="PTHR48012">
    <property type="entry name" value="STERILE20-LIKE KINASE, ISOFORM B-RELATED"/>
    <property type="match status" value="1"/>
</dbReference>
<keyword evidence="3" id="KW-0723">Serine/threonine-protein kinase</keyword>
<dbReference type="InterPro" id="IPR050629">
    <property type="entry name" value="STE20/SPS1-PAK"/>
</dbReference>
<feature type="binding site" evidence="7">
    <location>
        <position position="51"/>
    </location>
    <ligand>
        <name>ATP</name>
        <dbReference type="ChEBI" id="CHEBI:30616"/>
    </ligand>
</feature>
<sequence length="447" mass="50572">VEKKQTEKEIEENTIADPEELFTKLERIGKGSFGEVFKGIDNRTQQVVAIKIIDLEEAEDEIEDIQQEITVLSQCDSSYVTKYYGSYLKLRAGPFDEFQIATMLKEILKGLDYLHSEKKIHRDIKAANVLLSEQGDVKLADFGVAGQLTDTQIKRNTFVGTPFWMAPEVIQQSAYDSKADIWSLGITAIELAKGEPPNSDMHPMRVLFLIPKNNPPTLVGDFTKSFKEFIDACLNKDPSFRPTAKELLKHKFIVKNSKKTSYLTELIDRFKRWKAEGHSDDESDSEGSDSESTSRESNTHPEWSFTTVRKKPDPKKLQNGEEQDLVQTLSCLSMIITPAFAEVSVGYLASAICLKWQGILNVTAIILFQLKQQDENNASRNQAIEELEKSIAVAEAACPGITDKMVKKLIEKFQKLPEDKRIRALENLKSTNYGLKDMDDITMLQLF</sequence>
<dbReference type="Proteomes" id="UP000092124">
    <property type="component" value="Unassembled WGS sequence"/>
</dbReference>
<dbReference type="InterPro" id="IPR011009">
    <property type="entry name" value="Kinase-like_dom_sf"/>
</dbReference>
<name>A0A1A6GGY9_NEOLE</name>
<evidence type="ECO:0000259" key="10">
    <source>
        <dbReference type="PROSITE" id="PS50011"/>
    </source>
</evidence>
<evidence type="ECO:0000256" key="9">
    <source>
        <dbReference type="SAM" id="MobiDB-lite"/>
    </source>
</evidence>
<organism evidence="11 12">
    <name type="scientific">Neotoma lepida</name>
    <name type="common">Desert woodrat</name>
    <dbReference type="NCBI Taxonomy" id="56216"/>
    <lineage>
        <taxon>Eukaryota</taxon>
        <taxon>Metazoa</taxon>
        <taxon>Chordata</taxon>
        <taxon>Craniata</taxon>
        <taxon>Vertebrata</taxon>
        <taxon>Euteleostomi</taxon>
        <taxon>Mammalia</taxon>
        <taxon>Eutheria</taxon>
        <taxon>Euarchontoglires</taxon>
        <taxon>Glires</taxon>
        <taxon>Rodentia</taxon>
        <taxon>Myomorpha</taxon>
        <taxon>Muroidea</taxon>
        <taxon>Cricetidae</taxon>
        <taxon>Neotominae</taxon>
        <taxon>Neotoma</taxon>
    </lineage>
</organism>
<comment type="similarity">
    <text evidence="1">Belongs to the protein kinase superfamily. STE Ser/Thr protein kinase family. STE20 subfamily.</text>
</comment>
<keyword evidence="5" id="KW-0418">Kinase</keyword>
<feature type="non-terminal residue" evidence="11">
    <location>
        <position position="1"/>
    </location>
</feature>
<keyword evidence="4 7" id="KW-0547">Nucleotide-binding</keyword>
<evidence type="ECO:0000256" key="1">
    <source>
        <dbReference type="ARBA" id="ARBA00008874"/>
    </source>
</evidence>
<accession>A0A1A6GGY9</accession>
<dbReference type="PANTHER" id="PTHR48012:SF7">
    <property type="entry name" value="SERINE_THREONINE-PROTEIN KINASE 26"/>
    <property type="match status" value="1"/>
</dbReference>
<keyword evidence="6 7" id="KW-0067">ATP-binding</keyword>
<dbReference type="EC" id="2.7.11.1" evidence="2"/>
<dbReference type="SUPFAM" id="SSF56112">
    <property type="entry name" value="Protein kinase-like (PK-like)"/>
    <property type="match status" value="1"/>
</dbReference>
<dbReference type="GO" id="GO:0005794">
    <property type="term" value="C:Golgi apparatus"/>
    <property type="evidence" value="ECO:0007669"/>
    <property type="project" value="TreeGrafter"/>
</dbReference>
<dbReference type="Gene3D" id="1.10.510.10">
    <property type="entry name" value="Transferase(Phosphotransferase) domain 1"/>
    <property type="match status" value="1"/>
</dbReference>
<comment type="caution">
    <text evidence="11">The sequence shown here is derived from an EMBL/GenBank/DDBJ whole genome shotgun (WGS) entry which is preliminary data.</text>
</comment>
<evidence type="ECO:0000256" key="2">
    <source>
        <dbReference type="ARBA" id="ARBA00012513"/>
    </source>
</evidence>
<evidence type="ECO:0000256" key="3">
    <source>
        <dbReference type="ARBA" id="ARBA00022527"/>
    </source>
</evidence>
<keyword evidence="8" id="KW-0175">Coiled coil</keyword>
<keyword evidence="12" id="KW-1185">Reference proteome</keyword>
<dbReference type="EMBL" id="LZPO01095773">
    <property type="protein sequence ID" value="OBS65538.1"/>
    <property type="molecule type" value="Genomic_DNA"/>
</dbReference>
<dbReference type="Gene3D" id="1.10.12.70">
    <property type="match status" value="1"/>
</dbReference>
<feature type="region of interest" description="Disordered" evidence="9">
    <location>
        <begin position="277"/>
        <end position="320"/>
    </location>
</feature>
<feature type="domain" description="Protein kinase" evidence="10">
    <location>
        <begin position="22"/>
        <end position="253"/>
    </location>
</feature>
<evidence type="ECO:0000256" key="8">
    <source>
        <dbReference type="SAM" id="Coils"/>
    </source>
</evidence>
<feature type="non-terminal residue" evidence="11">
    <location>
        <position position="447"/>
    </location>
</feature>
<dbReference type="FunFam" id="1.10.510.10:FF:000022">
    <property type="entry name" value="Serine/threonine-protein kinase 24"/>
    <property type="match status" value="1"/>
</dbReference>
<dbReference type="GO" id="GO:0030336">
    <property type="term" value="P:negative regulation of cell migration"/>
    <property type="evidence" value="ECO:0007669"/>
    <property type="project" value="TreeGrafter"/>
</dbReference>
<dbReference type="OrthoDB" id="8693905at2759"/>
<evidence type="ECO:0000313" key="11">
    <source>
        <dbReference type="EMBL" id="OBS65538.1"/>
    </source>
</evidence>
<dbReference type="InterPro" id="IPR046409">
    <property type="entry name" value="PDC10_dimerisation_sf"/>
</dbReference>
<dbReference type="SMART" id="SM00220">
    <property type="entry name" value="S_TKc"/>
    <property type="match status" value="1"/>
</dbReference>
<dbReference type="InterPro" id="IPR000719">
    <property type="entry name" value="Prot_kinase_dom"/>
</dbReference>
<dbReference type="STRING" id="56216.A0A1A6GGY9"/>
<dbReference type="GO" id="GO:0005524">
    <property type="term" value="F:ATP binding"/>
    <property type="evidence" value="ECO:0007669"/>
    <property type="project" value="UniProtKB-UniRule"/>
</dbReference>
<dbReference type="PROSITE" id="PS00107">
    <property type="entry name" value="PROTEIN_KINASE_ATP"/>
    <property type="match status" value="1"/>
</dbReference>
<keyword evidence="5" id="KW-0808">Transferase</keyword>
<reference evidence="11 12" key="1">
    <citation type="submission" date="2016-06" db="EMBL/GenBank/DDBJ databases">
        <title>The Draft Genome Sequence and Annotation of the Desert Woodrat Neotoma lepida.</title>
        <authorList>
            <person name="Campbell M."/>
            <person name="Oakeson K.F."/>
            <person name="Yandell M."/>
            <person name="Halpert J.R."/>
            <person name="Dearing D."/>
        </authorList>
    </citation>
    <scope>NUCLEOTIDE SEQUENCE [LARGE SCALE GENOMIC DNA]</scope>
    <source>
        <strain evidence="11">417</strain>
        <tissue evidence="11">Liver</tissue>
    </source>
</reference>
<feature type="compositionally biased region" description="Basic and acidic residues" evidence="9">
    <location>
        <begin position="310"/>
        <end position="319"/>
    </location>
</feature>
<dbReference type="PROSITE" id="PS50011">
    <property type="entry name" value="PROTEIN_KINASE_DOM"/>
    <property type="match status" value="1"/>
</dbReference>
<evidence type="ECO:0000256" key="7">
    <source>
        <dbReference type="PROSITE-ProRule" id="PRU10141"/>
    </source>
</evidence>
<feature type="coiled-coil region" evidence="8">
    <location>
        <begin position="370"/>
        <end position="397"/>
    </location>
</feature>
<dbReference type="AlphaFoldDB" id="A0A1A6GGY9"/>
<evidence type="ECO:0000313" key="12">
    <source>
        <dbReference type="Proteomes" id="UP000092124"/>
    </source>
</evidence>
<gene>
    <name evidence="11" type="ORF">A6R68_05916</name>
</gene>
<protein>
    <recommendedName>
        <fullName evidence="2">non-specific serine/threonine protein kinase</fullName>
        <ecNumber evidence="2">2.7.11.1</ecNumber>
    </recommendedName>
</protein>
<dbReference type="Pfam" id="PF00069">
    <property type="entry name" value="Pkinase"/>
    <property type="match status" value="2"/>
</dbReference>
<evidence type="ECO:0000256" key="6">
    <source>
        <dbReference type="ARBA" id="ARBA00022840"/>
    </source>
</evidence>
<evidence type="ECO:0000256" key="5">
    <source>
        <dbReference type="ARBA" id="ARBA00022777"/>
    </source>
</evidence>
<dbReference type="GO" id="GO:0004674">
    <property type="term" value="F:protein serine/threonine kinase activity"/>
    <property type="evidence" value="ECO:0007669"/>
    <property type="project" value="UniProtKB-KW"/>
</dbReference>
<feature type="coiled-coil region" evidence="8">
    <location>
        <begin position="48"/>
        <end position="75"/>
    </location>
</feature>